<organism evidence="1 2">
    <name type="scientific">Leptospira kmetyi</name>
    <dbReference type="NCBI Taxonomy" id="408139"/>
    <lineage>
        <taxon>Bacteria</taxon>
        <taxon>Pseudomonadati</taxon>
        <taxon>Spirochaetota</taxon>
        <taxon>Spirochaetia</taxon>
        <taxon>Leptospirales</taxon>
        <taxon>Leptospiraceae</taxon>
        <taxon>Leptospira</taxon>
    </lineage>
</organism>
<dbReference type="Proteomes" id="UP000231919">
    <property type="component" value="Unassembled WGS sequence"/>
</dbReference>
<name>A0ABX4N8S7_9LEPT</name>
<dbReference type="Gene3D" id="2.60.120.10">
    <property type="entry name" value="Jelly Rolls"/>
    <property type="match status" value="1"/>
</dbReference>
<comment type="caution">
    <text evidence="1">The sequence shown here is derived from an EMBL/GenBank/DDBJ whole genome shotgun (WGS) entry which is preliminary data.</text>
</comment>
<dbReference type="SUPFAM" id="SSF51182">
    <property type="entry name" value="RmlC-like cupins"/>
    <property type="match status" value="1"/>
</dbReference>
<accession>A0ABX4N8S7</accession>
<dbReference type="EMBL" id="NPDP01000017">
    <property type="protein sequence ID" value="PJZ29741.1"/>
    <property type="molecule type" value="Genomic_DNA"/>
</dbReference>
<feature type="non-terminal residue" evidence="1">
    <location>
        <position position="84"/>
    </location>
</feature>
<dbReference type="RefSeq" id="WP_207765496.1">
    <property type="nucleotide sequence ID" value="NZ_NPDP01000017.1"/>
</dbReference>
<protein>
    <submittedName>
        <fullName evidence="1">dTDP-4-dehydrorhamnose 3,5-epimerase</fullName>
    </submittedName>
</protein>
<dbReference type="InterPro" id="IPR014710">
    <property type="entry name" value="RmlC-like_jellyroll"/>
</dbReference>
<dbReference type="CDD" id="cd02208">
    <property type="entry name" value="cupin_RmlC-like"/>
    <property type="match status" value="1"/>
</dbReference>
<dbReference type="InterPro" id="IPR011051">
    <property type="entry name" value="RmlC_Cupin_sf"/>
</dbReference>
<evidence type="ECO:0000313" key="2">
    <source>
        <dbReference type="Proteomes" id="UP000231919"/>
    </source>
</evidence>
<keyword evidence="2" id="KW-1185">Reference proteome</keyword>
<gene>
    <name evidence="1" type="ORF">CH378_10705</name>
</gene>
<proteinExistence type="predicted"/>
<evidence type="ECO:0000313" key="1">
    <source>
        <dbReference type="EMBL" id="PJZ29741.1"/>
    </source>
</evidence>
<sequence length="84" mass="9590">MNPGAIKAWKLHTKQTQNFTVPSGRIKLVLFDNREHSSTKGRVQEILLGRPGHYQRVKIPPKIWYGFTCVSDEKALIANFTDIP</sequence>
<reference evidence="1 2" key="1">
    <citation type="submission" date="2017-07" db="EMBL/GenBank/DDBJ databases">
        <title>Leptospira spp. isolated from tropical soils.</title>
        <authorList>
            <person name="Thibeaux R."/>
            <person name="Iraola G."/>
            <person name="Ferres I."/>
            <person name="Bierque E."/>
            <person name="Girault D."/>
            <person name="Soupe-Gilbert M.-E."/>
            <person name="Picardeau M."/>
            <person name="Goarant C."/>
        </authorList>
    </citation>
    <scope>NUCLEOTIDE SEQUENCE [LARGE SCALE GENOMIC DNA]</scope>
    <source>
        <strain evidence="1 2">JW2-C-B1</strain>
    </source>
</reference>